<dbReference type="GO" id="GO:0005975">
    <property type="term" value="P:carbohydrate metabolic process"/>
    <property type="evidence" value="ECO:0007669"/>
    <property type="project" value="InterPro"/>
</dbReference>
<keyword evidence="2" id="KW-0378">Hydrolase</keyword>
<evidence type="ECO:0000256" key="4">
    <source>
        <dbReference type="SAM" id="Phobius"/>
    </source>
</evidence>
<reference evidence="9" key="1">
    <citation type="submission" date="2012-02" db="EMBL/GenBank/DDBJ databases">
        <title>The complete genome of Echinicola vietnamensis DSM 17526.</title>
        <authorList>
            <person name="Lucas S."/>
            <person name="Copeland A."/>
            <person name="Lapidus A."/>
            <person name="Glavina del Rio T."/>
            <person name="Dalin E."/>
            <person name="Tice H."/>
            <person name="Bruce D."/>
            <person name="Goodwin L."/>
            <person name="Pitluck S."/>
            <person name="Peters L."/>
            <person name="Ovchinnikova G."/>
            <person name="Teshima H."/>
            <person name="Kyrpides N."/>
            <person name="Mavromatis K."/>
            <person name="Ivanova N."/>
            <person name="Brettin T."/>
            <person name="Detter J.C."/>
            <person name="Han C."/>
            <person name="Larimer F."/>
            <person name="Land M."/>
            <person name="Hauser L."/>
            <person name="Markowitz V."/>
            <person name="Cheng J.-F."/>
            <person name="Hugenholtz P."/>
            <person name="Woyke T."/>
            <person name="Wu D."/>
            <person name="Brambilla E."/>
            <person name="Klenk H.-P."/>
            <person name="Eisen J.A."/>
        </authorList>
    </citation>
    <scope>NUCLEOTIDE SEQUENCE [LARGE SCALE GENOMIC DNA]</scope>
    <source>
        <strain evidence="9">DSM 17526 / LMG 23754 / KMM 6221</strain>
    </source>
</reference>
<evidence type="ECO:0000259" key="7">
    <source>
        <dbReference type="Pfam" id="PF02837"/>
    </source>
</evidence>
<dbReference type="PRINTS" id="PR00132">
    <property type="entry name" value="GLHYDRLASE2"/>
</dbReference>
<dbReference type="PANTHER" id="PTHR42732">
    <property type="entry name" value="BETA-GALACTOSIDASE"/>
    <property type="match status" value="1"/>
</dbReference>
<evidence type="ECO:0000256" key="2">
    <source>
        <dbReference type="ARBA" id="ARBA00022801"/>
    </source>
</evidence>
<evidence type="ECO:0000256" key="1">
    <source>
        <dbReference type="ARBA" id="ARBA00007401"/>
    </source>
</evidence>
<feature type="domain" description="Glycosyl hydrolases family 2 sugar binding" evidence="7">
    <location>
        <begin position="90"/>
        <end position="192"/>
    </location>
</feature>
<dbReference type="InterPro" id="IPR006101">
    <property type="entry name" value="Glyco_hydro_2"/>
</dbReference>
<dbReference type="Gene3D" id="2.60.40.10">
    <property type="entry name" value="Immunoglobulins"/>
    <property type="match status" value="2"/>
</dbReference>
<keyword evidence="4" id="KW-0812">Transmembrane</keyword>
<dbReference type="Pfam" id="PF02837">
    <property type="entry name" value="Glyco_hydro_2_N"/>
    <property type="match status" value="1"/>
</dbReference>
<dbReference type="Gene3D" id="2.60.120.260">
    <property type="entry name" value="Galactose-binding domain-like"/>
    <property type="match status" value="1"/>
</dbReference>
<dbReference type="HOGENOM" id="CLU_006501_5_0_10"/>
<dbReference type="OrthoDB" id="1007335at2"/>
<keyword evidence="9" id="KW-1185">Reference proteome</keyword>
<dbReference type="InterPro" id="IPR006102">
    <property type="entry name" value="Ig-like_GH2"/>
</dbReference>
<feature type="domain" description="Glycoside hydrolase family 2 catalytic" evidence="6">
    <location>
        <begin position="316"/>
        <end position="605"/>
    </location>
</feature>
<name>L0FYQ9_ECHVK</name>
<dbReference type="SUPFAM" id="SSF51445">
    <property type="entry name" value="(Trans)glycosidases"/>
    <property type="match status" value="1"/>
</dbReference>
<dbReference type="SUPFAM" id="SSF49303">
    <property type="entry name" value="beta-Galactosidase/glucuronidase domain"/>
    <property type="match status" value="1"/>
</dbReference>
<evidence type="ECO:0000256" key="3">
    <source>
        <dbReference type="ARBA" id="ARBA00023295"/>
    </source>
</evidence>
<dbReference type="PANTHER" id="PTHR42732:SF1">
    <property type="entry name" value="BETA-MANNOSIDASE"/>
    <property type="match status" value="1"/>
</dbReference>
<dbReference type="Gene3D" id="3.20.20.80">
    <property type="entry name" value="Glycosidases"/>
    <property type="match status" value="1"/>
</dbReference>
<dbReference type="InterPro" id="IPR013783">
    <property type="entry name" value="Ig-like_fold"/>
</dbReference>
<dbReference type="Proteomes" id="UP000010796">
    <property type="component" value="Chromosome"/>
</dbReference>
<evidence type="ECO:0000259" key="6">
    <source>
        <dbReference type="Pfam" id="PF02836"/>
    </source>
</evidence>
<comment type="similarity">
    <text evidence="1">Belongs to the glycosyl hydrolase 2 family.</text>
</comment>
<dbReference type="KEGG" id="evi:Echvi_2181"/>
<dbReference type="InterPro" id="IPR008979">
    <property type="entry name" value="Galactose-bd-like_sf"/>
</dbReference>
<gene>
    <name evidence="8" type="ordered locus">Echvi_2181</name>
</gene>
<dbReference type="GO" id="GO:0004553">
    <property type="term" value="F:hydrolase activity, hydrolyzing O-glycosyl compounds"/>
    <property type="evidence" value="ECO:0007669"/>
    <property type="project" value="InterPro"/>
</dbReference>
<keyword evidence="4" id="KW-1133">Transmembrane helix</keyword>
<keyword evidence="3" id="KW-0326">Glycosidase</keyword>
<evidence type="ECO:0000313" key="8">
    <source>
        <dbReference type="EMBL" id="AGA78432.1"/>
    </source>
</evidence>
<dbReference type="InterPro" id="IPR006104">
    <property type="entry name" value="Glyco_hydro_2_N"/>
</dbReference>
<evidence type="ECO:0000259" key="5">
    <source>
        <dbReference type="Pfam" id="PF00703"/>
    </source>
</evidence>
<proteinExistence type="inferred from homology"/>
<keyword evidence="4" id="KW-0472">Membrane</keyword>
<organism evidence="8 9">
    <name type="scientific">Echinicola vietnamensis (strain DSM 17526 / LMG 23754 / KMM 6221)</name>
    <dbReference type="NCBI Taxonomy" id="926556"/>
    <lineage>
        <taxon>Bacteria</taxon>
        <taxon>Pseudomonadati</taxon>
        <taxon>Bacteroidota</taxon>
        <taxon>Cytophagia</taxon>
        <taxon>Cytophagales</taxon>
        <taxon>Cyclobacteriaceae</taxon>
        <taxon>Echinicola</taxon>
    </lineage>
</organism>
<protein>
    <submittedName>
        <fullName evidence="8">Beta-galactosidase/beta-glucuronidase</fullName>
    </submittedName>
</protein>
<dbReference type="STRING" id="926556.Echvi_2181"/>
<dbReference type="eggNOG" id="COG3250">
    <property type="taxonomic scope" value="Bacteria"/>
</dbReference>
<dbReference type="InterPro" id="IPR006103">
    <property type="entry name" value="Glyco_hydro_2_cat"/>
</dbReference>
<accession>L0FYQ9</accession>
<feature type="domain" description="Glycoside hydrolase family 2 immunoglobulin-like beta-sandwich" evidence="5">
    <location>
        <begin position="208"/>
        <end position="313"/>
    </location>
</feature>
<dbReference type="InterPro" id="IPR051913">
    <property type="entry name" value="GH2_Domain-Containing"/>
</dbReference>
<feature type="transmembrane region" description="Helical" evidence="4">
    <location>
        <begin position="20"/>
        <end position="38"/>
    </location>
</feature>
<evidence type="ECO:0000313" key="9">
    <source>
        <dbReference type="Proteomes" id="UP000010796"/>
    </source>
</evidence>
<dbReference type="Pfam" id="PF02836">
    <property type="entry name" value="Glyco_hydro_2_C"/>
    <property type="match status" value="1"/>
</dbReference>
<dbReference type="InterPro" id="IPR036156">
    <property type="entry name" value="Beta-gal/glucu_dom_sf"/>
</dbReference>
<dbReference type="AlphaFoldDB" id="L0FYQ9"/>
<sequence length="704" mass="80475">MIKSTEFAYFTRRDSLVSILKGLIFLGCYLASLLMATAQSRKEIDFNQAWHFKKGANNYAKDVGFVGEEWLDISVPHTFNKEDMQLGKDFYTGDGFYKKHFFVPDSLRDNRLFIRFEGVGSVAEVYVNGRFLGEHRGSFAAFAYELTHSVNYGEENIIMVKANNEARPDIIPVNHFLFPLYGGIYRPVSLIVTNKVNIKVTDYASPGIYIHQEDVSAQKATVKVKAKLENRGKELVTVDMVAEVKDAEGVPIETISKQVSISPQGETLVEQEVVMKNPRLWQGVKDPYLYTLSTKLLKDGKTLDEVKQPLGLRKVEVRAGEGVFLNNKAYPMYGVTRYQDRWGYGNALSHEQHLEDMMLIKEIGATTIRLAHYQQAEDIYDLADSLGFLVWAEIPFVNRSSGEEGDNAKQQMTELVRQNFNHPSIYIWGIHNEVYSNTPDGHVAVLSRQLNDIAKTNDPERLTGSVSGYGEMERPANLSGDVQGMNRYYGWYEGKIGDLEQWVKGLEENYPHYKVMLTEYGADGNMDQSAEHLPTKRNPVSGEFFPENYQTETHIQQWAIIEDHPYIVASYLWNMFEFAVPMWNRGGVNARNLKGLVTFDRKRKKDSFYWYKANWNPEPMVYLANRRDYRRTVSKTTVQLFTNLTAVKLMVNGEVVASGREGVNDHHRVFDVQLKVGKNFIQVTGTSKEGVQLEDKMEWVLTEN</sequence>
<dbReference type="EMBL" id="CP003346">
    <property type="protein sequence ID" value="AGA78432.1"/>
    <property type="molecule type" value="Genomic_DNA"/>
</dbReference>
<dbReference type="SUPFAM" id="SSF49785">
    <property type="entry name" value="Galactose-binding domain-like"/>
    <property type="match status" value="1"/>
</dbReference>
<dbReference type="Pfam" id="PF00703">
    <property type="entry name" value="Glyco_hydro_2"/>
    <property type="match status" value="1"/>
</dbReference>
<dbReference type="InterPro" id="IPR017853">
    <property type="entry name" value="GH"/>
</dbReference>
<dbReference type="PATRIC" id="fig|926556.3.peg.2302"/>
<dbReference type="RefSeq" id="WP_015265990.1">
    <property type="nucleotide sequence ID" value="NC_019904.1"/>
</dbReference>